<dbReference type="EMBL" id="PDNA01000002">
    <property type="protein sequence ID" value="PGH28054.1"/>
    <property type="molecule type" value="Genomic_DNA"/>
</dbReference>
<comment type="caution">
    <text evidence="1">The sequence shown here is derived from an EMBL/GenBank/DDBJ whole genome shotgun (WGS) entry which is preliminary data.</text>
</comment>
<dbReference type="Proteomes" id="UP000224634">
    <property type="component" value="Unassembled WGS sequence"/>
</dbReference>
<dbReference type="AlphaFoldDB" id="A0A2B7YVE3"/>
<protein>
    <submittedName>
        <fullName evidence="1">Uncharacterized protein</fullName>
    </submittedName>
</protein>
<evidence type="ECO:0000313" key="2">
    <source>
        <dbReference type="Proteomes" id="UP000224634"/>
    </source>
</evidence>
<accession>A0A2B7YVE3</accession>
<organism evidence="1 2">
    <name type="scientific">Polytolypa hystricis (strain UAMH7299)</name>
    <dbReference type="NCBI Taxonomy" id="1447883"/>
    <lineage>
        <taxon>Eukaryota</taxon>
        <taxon>Fungi</taxon>
        <taxon>Dikarya</taxon>
        <taxon>Ascomycota</taxon>
        <taxon>Pezizomycotina</taxon>
        <taxon>Eurotiomycetes</taxon>
        <taxon>Eurotiomycetidae</taxon>
        <taxon>Onygenales</taxon>
        <taxon>Onygenales incertae sedis</taxon>
        <taxon>Polytolypa</taxon>
    </lineage>
</organism>
<keyword evidence="2" id="KW-1185">Reference proteome</keyword>
<reference evidence="1 2" key="1">
    <citation type="submission" date="2017-10" db="EMBL/GenBank/DDBJ databases">
        <title>Comparative genomics in systemic dimorphic fungi from Ajellomycetaceae.</title>
        <authorList>
            <person name="Munoz J.F."/>
            <person name="Mcewen J.G."/>
            <person name="Clay O.K."/>
            <person name="Cuomo C.A."/>
        </authorList>
    </citation>
    <scope>NUCLEOTIDE SEQUENCE [LARGE SCALE GENOMIC DNA]</scope>
    <source>
        <strain evidence="1 2">UAMH7299</strain>
    </source>
</reference>
<gene>
    <name evidence="1" type="ORF">AJ80_00310</name>
</gene>
<name>A0A2B7YVE3_POLH7</name>
<proteinExistence type="predicted"/>
<evidence type="ECO:0000313" key="1">
    <source>
        <dbReference type="EMBL" id="PGH28054.1"/>
    </source>
</evidence>
<sequence length="91" mass="10020">MAFNKILRKVPVGKIVKTGYFVEAVEASEDLVPPGTRISVKGKQRISTPIRVTTTLAFASTRKGTVKAFTSPLIRILRVTADPIRHKLEAM</sequence>